<feature type="region of interest" description="Disordered" evidence="1">
    <location>
        <begin position="31"/>
        <end position="51"/>
    </location>
</feature>
<feature type="region of interest" description="Disordered" evidence="1">
    <location>
        <begin position="116"/>
        <end position="147"/>
    </location>
</feature>
<dbReference type="Proteomes" id="UP000807353">
    <property type="component" value="Unassembled WGS sequence"/>
</dbReference>
<sequence>MYLQRATERRETDVCPPGRFCAPSLAIVGSDPFGSEKDGEPSGGPDDFEKPGPHRYIGVGMVAGMVFMVLVLYLVLGKRPRRFARAHFPCCSHLEVAAPAESKDVAMIEVEVDAKPRDSLHRPRKARKLKTPTTSQSQGMESSRTRVPQMRGYKVGVDFEYVVNWEYQHAHKSPKCDEAKLPCNDIQHPEPLYAPPRQNQRSSSAYAK</sequence>
<dbReference type="EMBL" id="MU150293">
    <property type="protein sequence ID" value="KAF9460843.1"/>
    <property type="molecule type" value="Genomic_DNA"/>
</dbReference>
<feature type="region of interest" description="Disordered" evidence="1">
    <location>
        <begin position="172"/>
        <end position="208"/>
    </location>
</feature>
<feature type="compositionally biased region" description="Polar residues" evidence="1">
    <location>
        <begin position="131"/>
        <end position="146"/>
    </location>
</feature>
<feature type="transmembrane region" description="Helical" evidence="2">
    <location>
        <begin position="56"/>
        <end position="76"/>
    </location>
</feature>
<keyword evidence="2" id="KW-0812">Transmembrane</keyword>
<dbReference type="AlphaFoldDB" id="A0A9P5Y1Y9"/>
<name>A0A9P5Y1Y9_9AGAR</name>
<feature type="compositionally biased region" description="Polar residues" evidence="1">
    <location>
        <begin position="197"/>
        <end position="208"/>
    </location>
</feature>
<evidence type="ECO:0000256" key="2">
    <source>
        <dbReference type="SAM" id="Phobius"/>
    </source>
</evidence>
<protein>
    <submittedName>
        <fullName evidence="3">Uncharacterized protein</fullName>
    </submittedName>
</protein>
<keyword evidence="4" id="KW-1185">Reference proteome</keyword>
<comment type="caution">
    <text evidence="3">The sequence shown here is derived from an EMBL/GenBank/DDBJ whole genome shotgun (WGS) entry which is preliminary data.</text>
</comment>
<evidence type="ECO:0000256" key="1">
    <source>
        <dbReference type="SAM" id="MobiDB-lite"/>
    </source>
</evidence>
<reference evidence="3" key="1">
    <citation type="submission" date="2020-11" db="EMBL/GenBank/DDBJ databases">
        <authorList>
            <consortium name="DOE Joint Genome Institute"/>
            <person name="Ahrendt S."/>
            <person name="Riley R."/>
            <person name="Andreopoulos W."/>
            <person name="Labutti K."/>
            <person name="Pangilinan J."/>
            <person name="Ruiz-Duenas F.J."/>
            <person name="Barrasa J.M."/>
            <person name="Sanchez-Garcia M."/>
            <person name="Camarero S."/>
            <person name="Miyauchi S."/>
            <person name="Serrano A."/>
            <person name="Linde D."/>
            <person name="Babiker R."/>
            <person name="Drula E."/>
            <person name="Ayuso-Fernandez I."/>
            <person name="Pacheco R."/>
            <person name="Padilla G."/>
            <person name="Ferreira P."/>
            <person name="Barriuso J."/>
            <person name="Kellner H."/>
            <person name="Castanera R."/>
            <person name="Alfaro M."/>
            <person name="Ramirez L."/>
            <person name="Pisabarro A.G."/>
            <person name="Kuo A."/>
            <person name="Tritt A."/>
            <person name="Lipzen A."/>
            <person name="He G."/>
            <person name="Yan M."/>
            <person name="Ng V."/>
            <person name="Cullen D."/>
            <person name="Martin F."/>
            <person name="Rosso M.-N."/>
            <person name="Henrissat B."/>
            <person name="Hibbett D."/>
            <person name="Martinez A.T."/>
            <person name="Grigoriev I.V."/>
        </authorList>
    </citation>
    <scope>NUCLEOTIDE SEQUENCE</scope>
    <source>
        <strain evidence="3">CBS 247.69</strain>
    </source>
</reference>
<evidence type="ECO:0000313" key="3">
    <source>
        <dbReference type="EMBL" id="KAF9460843.1"/>
    </source>
</evidence>
<evidence type="ECO:0000313" key="4">
    <source>
        <dbReference type="Proteomes" id="UP000807353"/>
    </source>
</evidence>
<proteinExistence type="predicted"/>
<keyword evidence="2" id="KW-0472">Membrane</keyword>
<organism evidence="3 4">
    <name type="scientific">Collybia nuda</name>
    <dbReference type="NCBI Taxonomy" id="64659"/>
    <lineage>
        <taxon>Eukaryota</taxon>
        <taxon>Fungi</taxon>
        <taxon>Dikarya</taxon>
        <taxon>Basidiomycota</taxon>
        <taxon>Agaricomycotina</taxon>
        <taxon>Agaricomycetes</taxon>
        <taxon>Agaricomycetidae</taxon>
        <taxon>Agaricales</taxon>
        <taxon>Tricholomatineae</taxon>
        <taxon>Clitocybaceae</taxon>
        <taxon>Collybia</taxon>
    </lineage>
</organism>
<keyword evidence="2" id="KW-1133">Transmembrane helix</keyword>
<gene>
    <name evidence="3" type="ORF">BDZ94DRAFT_1265263</name>
</gene>
<dbReference type="OrthoDB" id="3041584at2759"/>
<accession>A0A9P5Y1Y9</accession>